<sequence length="414" mass="45618">MCEAAVAVGIDLGTTSIKVCAIDSSETVVEEKSAVHDAWIQNDSPDRKEQCAEKIFAKVIELLQSMRPNLKSVKNIVITGQMHGIILWNNDSLVAGEFSCSPLITWMDSRVPQQFIDSLPKWEYGDVHAGYGIVTLAWLYRNSLLDPKWNCCGTNEIVPLDILPKIVPNGTIVGIVRHNGFGLPTNAMVYASLGDLQATVYPLLTNDSAVLNLGTSAQLCFRYNGDHRKFLKDHLLFEPFFDDFKLITAASMNGGNAVHLLAEKILEWASALSVDHIISDRLTLDFEKFEQILNSSSKQSSLINVEPTFYEERSEHLPSVISGLRSDTSIAELLHATAKGVIANLNRLLSTEILHSNGITRLILAGNANKEPYSTYIKEIFKDFEICASDQSKASAAYGAALFASRMPVLPKSE</sequence>
<gene>
    <name evidence="5" type="ORF">ASIM_LOCUS13730</name>
</gene>
<dbReference type="WBParaSite" id="ASIM_0001430201-mRNA-1">
    <property type="protein sequence ID" value="ASIM_0001430201-mRNA-1"/>
    <property type="gene ID" value="ASIM_0001430201"/>
</dbReference>
<protein>
    <submittedName>
        <fullName evidence="7">FGGY_N domain-containing protein</fullName>
    </submittedName>
</protein>
<dbReference type="GO" id="GO:0050277">
    <property type="term" value="F:sedoheptulokinase activity"/>
    <property type="evidence" value="ECO:0007669"/>
    <property type="project" value="TreeGrafter"/>
</dbReference>
<dbReference type="OrthoDB" id="10264182at2759"/>
<evidence type="ECO:0000313" key="7">
    <source>
        <dbReference type="WBParaSite" id="ASIM_0001430201-mRNA-1"/>
    </source>
</evidence>
<dbReference type="PANTHER" id="PTHR10196">
    <property type="entry name" value="SUGAR KINASE"/>
    <property type="match status" value="1"/>
</dbReference>
<evidence type="ECO:0000259" key="4">
    <source>
        <dbReference type="Pfam" id="PF00370"/>
    </source>
</evidence>
<dbReference type="PANTHER" id="PTHR10196:SF67">
    <property type="entry name" value="SEDOHEPTULOKINASE"/>
    <property type="match status" value="1"/>
</dbReference>
<dbReference type="Gene3D" id="3.30.420.40">
    <property type="match status" value="2"/>
</dbReference>
<keyword evidence="6" id="KW-1185">Reference proteome</keyword>
<proteinExistence type="inferred from homology"/>
<dbReference type="Proteomes" id="UP000267096">
    <property type="component" value="Unassembled WGS sequence"/>
</dbReference>
<dbReference type="AlphaFoldDB" id="A0A0M3K0G5"/>
<feature type="domain" description="Carbohydrate kinase FGGY N-terminal" evidence="4">
    <location>
        <begin position="7"/>
        <end position="111"/>
    </location>
</feature>
<dbReference type="GO" id="GO:0005829">
    <property type="term" value="C:cytosol"/>
    <property type="evidence" value="ECO:0007669"/>
    <property type="project" value="TreeGrafter"/>
</dbReference>
<keyword evidence="2" id="KW-0808">Transferase</keyword>
<reference evidence="5 6" key="2">
    <citation type="submission" date="2018-11" db="EMBL/GenBank/DDBJ databases">
        <authorList>
            <consortium name="Pathogen Informatics"/>
        </authorList>
    </citation>
    <scope>NUCLEOTIDE SEQUENCE [LARGE SCALE GENOMIC DNA]</scope>
</reference>
<dbReference type="Pfam" id="PF00370">
    <property type="entry name" value="FGGY_N"/>
    <property type="match status" value="1"/>
</dbReference>
<name>A0A0M3K0G5_ANISI</name>
<dbReference type="GO" id="GO:0006071">
    <property type="term" value="P:glycerol metabolic process"/>
    <property type="evidence" value="ECO:0007669"/>
    <property type="project" value="TreeGrafter"/>
</dbReference>
<dbReference type="CDD" id="cd07777">
    <property type="entry name" value="ASKHA_NBD_FGGY_SHK"/>
    <property type="match status" value="1"/>
</dbReference>
<dbReference type="InterPro" id="IPR043129">
    <property type="entry name" value="ATPase_NBD"/>
</dbReference>
<evidence type="ECO:0000256" key="3">
    <source>
        <dbReference type="ARBA" id="ARBA00022777"/>
    </source>
</evidence>
<dbReference type="SUPFAM" id="SSF53067">
    <property type="entry name" value="Actin-like ATPase domain"/>
    <property type="match status" value="2"/>
</dbReference>
<comment type="similarity">
    <text evidence="1">Belongs to the FGGY kinase family.</text>
</comment>
<dbReference type="InterPro" id="IPR018484">
    <property type="entry name" value="FGGY_N"/>
</dbReference>
<accession>A0A0M3K0G5</accession>
<evidence type="ECO:0000313" key="6">
    <source>
        <dbReference type="Proteomes" id="UP000267096"/>
    </source>
</evidence>
<reference evidence="7" key="1">
    <citation type="submission" date="2017-02" db="UniProtKB">
        <authorList>
            <consortium name="WormBaseParasite"/>
        </authorList>
    </citation>
    <scope>IDENTIFICATION</scope>
</reference>
<keyword evidence="3" id="KW-0418">Kinase</keyword>
<evidence type="ECO:0000313" key="5">
    <source>
        <dbReference type="EMBL" id="VDK50436.1"/>
    </source>
</evidence>
<evidence type="ECO:0000256" key="1">
    <source>
        <dbReference type="ARBA" id="ARBA00009156"/>
    </source>
</evidence>
<organism evidence="7">
    <name type="scientific">Anisakis simplex</name>
    <name type="common">Herring worm</name>
    <dbReference type="NCBI Taxonomy" id="6269"/>
    <lineage>
        <taxon>Eukaryota</taxon>
        <taxon>Metazoa</taxon>
        <taxon>Ecdysozoa</taxon>
        <taxon>Nematoda</taxon>
        <taxon>Chromadorea</taxon>
        <taxon>Rhabditida</taxon>
        <taxon>Spirurina</taxon>
        <taxon>Ascaridomorpha</taxon>
        <taxon>Ascaridoidea</taxon>
        <taxon>Anisakidae</taxon>
        <taxon>Anisakis</taxon>
        <taxon>Anisakis simplex complex</taxon>
    </lineage>
</organism>
<dbReference type="EMBL" id="UYRR01031482">
    <property type="protein sequence ID" value="VDK50436.1"/>
    <property type="molecule type" value="Genomic_DNA"/>
</dbReference>
<evidence type="ECO:0000256" key="2">
    <source>
        <dbReference type="ARBA" id="ARBA00022679"/>
    </source>
</evidence>